<evidence type="ECO:0000313" key="1">
    <source>
        <dbReference type="EMBL" id="PVH21996.1"/>
    </source>
</evidence>
<dbReference type="EMBL" id="PKFO01000006">
    <property type="protein sequence ID" value="PVH21996.1"/>
    <property type="molecule type" value="Genomic_DNA"/>
</dbReference>
<dbReference type="GeneID" id="37009991"/>
<sequence>METRKGLATKLVLYSAGAVVLVVYGKKHIARHKEERYLKENDFSLETDDEFVDSTTFRGFPTNNPGLNYEGQGRESKYIGNGQAYSSRTPGDRLSVWNVFKQKSSGKDEEK</sequence>
<accession>A0A2V1AWV5</accession>
<dbReference type="RefSeq" id="XP_025342936.1">
    <property type="nucleotide sequence ID" value="XM_025488274.1"/>
</dbReference>
<protein>
    <submittedName>
        <fullName evidence="1">Uncharacterized protein</fullName>
    </submittedName>
</protein>
<dbReference type="VEuPathDB" id="FungiDB:CXQ85_004661"/>
<proteinExistence type="predicted"/>
<dbReference type="AlphaFoldDB" id="A0A2V1AWV5"/>
<reference evidence="1 2" key="1">
    <citation type="submission" date="2017-12" db="EMBL/GenBank/DDBJ databases">
        <title>Genome Sequence of a Multidrug-Resistant Candida haemulonii Isolate from a Patient with Chronic Leg Ulcers in Israel.</title>
        <authorList>
            <person name="Chow N.A."/>
            <person name="Gade L."/>
            <person name="Batra D."/>
            <person name="Rowe L.A."/>
            <person name="Ben-Ami R."/>
            <person name="Loparev V.N."/>
            <person name="Litvintseva A.P."/>
        </authorList>
    </citation>
    <scope>NUCLEOTIDE SEQUENCE [LARGE SCALE GENOMIC DNA]</scope>
    <source>
        <strain evidence="1 2">B11899</strain>
    </source>
</reference>
<keyword evidence="2" id="KW-1185">Reference proteome</keyword>
<dbReference type="OrthoDB" id="3999982at2759"/>
<comment type="caution">
    <text evidence="1">The sequence shown here is derived from an EMBL/GenBank/DDBJ whole genome shotgun (WGS) entry which is preliminary data.</text>
</comment>
<dbReference type="Proteomes" id="UP000244309">
    <property type="component" value="Unassembled WGS sequence"/>
</dbReference>
<evidence type="ECO:0000313" key="2">
    <source>
        <dbReference type="Proteomes" id="UP000244309"/>
    </source>
</evidence>
<organism evidence="1 2">
    <name type="scientific">Candidozyma haemuli</name>
    <dbReference type="NCBI Taxonomy" id="45357"/>
    <lineage>
        <taxon>Eukaryota</taxon>
        <taxon>Fungi</taxon>
        <taxon>Dikarya</taxon>
        <taxon>Ascomycota</taxon>
        <taxon>Saccharomycotina</taxon>
        <taxon>Pichiomycetes</taxon>
        <taxon>Metschnikowiaceae</taxon>
        <taxon>Candidozyma</taxon>
    </lineage>
</organism>
<gene>
    <name evidence="1" type="ORF">CXQ85_004661</name>
</gene>
<name>A0A2V1AWV5_9ASCO</name>